<proteinExistence type="predicted"/>
<feature type="region of interest" description="Disordered" evidence="1">
    <location>
        <begin position="1"/>
        <end position="22"/>
    </location>
</feature>
<reference evidence="2 3" key="2">
    <citation type="submission" date="2018-11" db="EMBL/GenBank/DDBJ databases">
        <authorList>
            <consortium name="Pathogen Informatics"/>
        </authorList>
    </citation>
    <scope>NUCLEOTIDE SEQUENCE [LARGE SCALE GENOMIC DNA]</scope>
</reference>
<dbReference type="WBParaSite" id="BTMF_0001756201-mRNA-1">
    <property type="protein sequence ID" value="BTMF_0001756201-mRNA-1"/>
    <property type="gene ID" value="BTMF_0001756201"/>
</dbReference>
<accession>A0A0R3RBZ3</accession>
<organism evidence="4">
    <name type="scientific">Brugia timori</name>
    <dbReference type="NCBI Taxonomy" id="42155"/>
    <lineage>
        <taxon>Eukaryota</taxon>
        <taxon>Metazoa</taxon>
        <taxon>Ecdysozoa</taxon>
        <taxon>Nematoda</taxon>
        <taxon>Chromadorea</taxon>
        <taxon>Rhabditida</taxon>
        <taxon>Spirurina</taxon>
        <taxon>Spiruromorpha</taxon>
        <taxon>Filarioidea</taxon>
        <taxon>Onchocercidae</taxon>
        <taxon>Brugia</taxon>
    </lineage>
</organism>
<gene>
    <name evidence="2" type="ORF">BTMF_LOCUS15529</name>
</gene>
<reference evidence="4" key="1">
    <citation type="submission" date="2017-02" db="UniProtKB">
        <authorList>
            <consortium name="WormBaseParasite"/>
        </authorList>
    </citation>
    <scope>IDENTIFICATION</scope>
</reference>
<protein>
    <submittedName>
        <fullName evidence="2 4">Uncharacterized protein</fullName>
    </submittedName>
</protein>
<evidence type="ECO:0000313" key="4">
    <source>
        <dbReference type="WBParaSite" id="BTMF_0001756201-mRNA-1"/>
    </source>
</evidence>
<evidence type="ECO:0000313" key="2">
    <source>
        <dbReference type="EMBL" id="VDO54533.1"/>
    </source>
</evidence>
<feature type="compositionally biased region" description="Polar residues" evidence="1">
    <location>
        <begin position="1"/>
        <end position="10"/>
    </location>
</feature>
<keyword evidence="3" id="KW-1185">Reference proteome</keyword>
<name>A0A0R3RBZ3_9BILA</name>
<evidence type="ECO:0000313" key="3">
    <source>
        <dbReference type="Proteomes" id="UP000280834"/>
    </source>
</evidence>
<dbReference type="EMBL" id="UZAG01022732">
    <property type="protein sequence ID" value="VDO54533.1"/>
    <property type="molecule type" value="Genomic_DNA"/>
</dbReference>
<evidence type="ECO:0000256" key="1">
    <source>
        <dbReference type="SAM" id="MobiDB-lite"/>
    </source>
</evidence>
<sequence length="46" mass="5358">MSQKPMQSNHGNERRSDRSVSAVRRKLYFPRPQLYTSALICCAFQV</sequence>
<dbReference type="AlphaFoldDB" id="A0A0R3RBZ3"/>
<dbReference type="Proteomes" id="UP000280834">
    <property type="component" value="Unassembled WGS sequence"/>
</dbReference>
<dbReference type="STRING" id="42155.A0A0R3RBZ3"/>